<dbReference type="OrthoDB" id="9895617at2759"/>
<dbReference type="InterPro" id="IPR022234">
    <property type="entry name" value="DUF3759"/>
</dbReference>
<dbReference type="EMBL" id="CP089274">
    <property type="protein sequence ID" value="USP72816.1"/>
    <property type="molecule type" value="Genomic_DNA"/>
</dbReference>
<keyword evidence="3" id="KW-1185">Reference proteome</keyword>
<dbReference type="Proteomes" id="UP001056012">
    <property type="component" value="Chromosome 1"/>
</dbReference>
<dbReference type="AlphaFoldDB" id="A0A9Q9DP07"/>
<name>A0A9Q9DP07_CURCL</name>
<feature type="region of interest" description="Disordered" evidence="1">
    <location>
        <begin position="93"/>
        <end position="130"/>
    </location>
</feature>
<accession>A0A9Q9DP07</accession>
<evidence type="ECO:0008006" key="4">
    <source>
        <dbReference type="Google" id="ProtNLM"/>
    </source>
</evidence>
<evidence type="ECO:0000256" key="1">
    <source>
        <dbReference type="SAM" id="MobiDB-lite"/>
    </source>
</evidence>
<organism evidence="2 3">
    <name type="scientific">Curvularia clavata</name>
    <dbReference type="NCBI Taxonomy" id="95742"/>
    <lineage>
        <taxon>Eukaryota</taxon>
        <taxon>Fungi</taxon>
        <taxon>Dikarya</taxon>
        <taxon>Ascomycota</taxon>
        <taxon>Pezizomycotina</taxon>
        <taxon>Dothideomycetes</taxon>
        <taxon>Pleosporomycetidae</taxon>
        <taxon>Pleosporales</taxon>
        <taxon>Pleosporineae</taxon>
        <taxon>Pleosporaceae</taxon>
        <taxon>Curvularia</taxon>
    </lineage>
</organism>
<reference evidence="2" key="1">
    <citation type="submission" date="2021-12" db="EMBL/GenBank/DDBJ databases">
        <title>Curvularia clavata genome.</title>
        <authorList>
            <person name="Cao Y."/>
        </authorList>
    </citation>
    <scope>NUCLEOTIDE SEQUENCE</scope>
    <source>
        <strain evidence="2">Yc1106</strain>
    </source>
</reference>
<protein>
    <recommendedName>
        <fullName evidence="4">CipC-like antibiotic response protein</fullName>
    </recommendedName>
</protein>
<sequence>MGFWGDNENNYEKVYENNNFEEHKSSLGHEVIAGGAAFAGFKAFEDHQRKEGKPVNHAFAKELLAGFAAAEVDKLAETKGEDWFDREKAKHEAKKHAESMYDEHYVDNHGADQYDPNQYSRPESFDRRGW</sequence>
<proteinExistence type="predicted"/>
<dbReference type="PANTHER" id="PTHR37450">
    <property type="entry name" value="CIPC PROTEIN"/>
    <property type="match status" value="1"/>
</dbReference>
<dbReference type="Pfam" id="PF12585">
    <property type="entry name" value="DUF3759"/>
    <property type="match status" value="1"/>
</dbReference>
<evidence type="ECO:0000313" key="2">
    <source>
        <dbReference type="EMBL" id="USP72816.1"/>
    </source>
</evidence>
<gene>
    <name evidence="2" type="ORF">yc1106_00090</name>
</gene>
<dbReference type="VEuPathDB" id="FungiDB:yc1106_00090"/>
<feature type="compositionally biased region" description="Basic and acidic residues" evidence="1">
    <location>
        <begin position="93"/>
        <end position="112"/>
    </location>
</feature>
<evidence type="ECO:0000313" key="3">
    <source>
        <dbReference type="Proteomes" id="UP001056012"/>
    </source>
</evidence>
<dbReference type="PANTHER" id="PTHR37450:SF1">
    <property type="entry name" value="CIPC PROTEIN"/>
    <property type="match status" value="1"/>
</dbReference>